<evidence type="ECO:0000256" key="1">
    <source>
        <dbReference type="SAM" id="MobiDB-lite"/>
    </source>
</evidence>
<dbReference type="Proteomes" id="UP000697710">
    <property type="component" value="Unassembled WGS sequence"/>
</dbReference>
<dbReference type="InterPro" id="IPR027463">
    <property type="entry name" value="AcrB_DN_DC_subdom"/>
</dbReference>
<dbReference type="Gene3D" id="3.30.2090.10">
    <property type="entry name" value="Multidrug efflux transporter AcrB TolC docking domain, DN and DC subdomains"/>
    <property type="match status" value="1"/>
</dbReference>
<dbReference type="SUPFAM" id="SSF82693">
    <property type="entry name" value="Multidrug efflux transporter AcrB pore domain, PN1, PN2, PC1 and PC2 subdomains"/>
    <property type="match status" value="1"/>
</dbReference>
<sequence length="428" mass="46268">GFGGPGRVTNGFVFFNLKPRGERSKTAQQIVGELFPRTFSIPGVLAFLVNPPSLGGRFSSSPVEYVLEADSYEELGQAVGVMMQKGQELGYLINLDTDLRLNKPELSIDIDRERAAQLGVSVTEIGAALESLLGGRVVTDFKRGSKQYDVIVQINVRGSGGLVRLVNVVDIKEDVAPKELNHFNRIRSATLTANLAPGVSLGQALDDLDAIKTNNLPPTVRRDLNGQSKEFRESSSKLAFMFVLAVAFIFLVLAAQFESFIHPITILVSVPLALAGALISLFVFRQSLNIYSEIGLVMLVGLVTKNSILIVEYANQLRMRGLGILEAVFEASRIRLRPILMTSFATIMGVFPIALGIGAGGESRQPLGIAVVGGMLFSTFLTLFLVPSVYALLSRFTRLRNVPTAETARLPEQKQESPVGLSPGPAHG</sequence>
<accession>A0A956RSB8</accession>
<feature type="non-terminal residue" evidence="3">
    <location>
        <position position="1"/>
    </location>
</feature>
<dbReference type="InterPro" id="IPR001036">
    <property type="entry name" value="Acrflvin-R"/>
</dbReference>
<feature type="transmembrane region" description="Helical" evidence="2">
    <location>
        <begin position="367"/>
        <end position="393"/>
    </location>
</feature>
<feature type="transmembrane region" description="Helical" evidence="2">
    <location>
        <begin position="264"/>
        <end position="284"/>
    </location>
</feature>
<evidence type="ECO:0000313" key="3">
    <source>
        <dbReference type="EMBL" id="MCA9729569.1"/>
    </source>
</evidence>
<feature type="transmembrane region" description="Helical" evidence="2">
    <location>
        <begin position="290"/>
        <end position="311"/>
    </location>
</feature>
<dbReference type="PANTHER" id="PTHR32063">
    <property type="match status" value="1"/>
</dbReference>
<proteinExistence type="predicted"/>
<dbReference type="Pfam" id="PF00873">
    <property type="entry name" value="ACR_tran"/>
    <property type="match status" value="1"/>
</dbReference>
<dbReference type="Gene3D" id="3.30.70.1440">
    <property type="entry name" value="Multidrug efflux transporter AcrB pore domain"/>
    <property type="match status" value="1"/>
</dbReference>
<dbReference type="PRINTS" id="PR00702">
    <property type="entry name" value="ACRIFLAVINRP"/>
</dbReference>
<evidence type="ECO:0000256" key="2">
    <source>
        <dbReference type="SAM" id="Phobius"/>
    </source>
</evidence>
<reference evidence="3" key="1">
    <citation type="submission" date="2020-04" db="EMBL/GenBank/DDBJ databases">
        <authorList>
            <person name="Zhang T."/>
        </authorList>
    </citation>
    <scope>NUCLEOTIDE SEQUENCE</scope>
    <source>
        <strain evidence="3">HKST-UBA01</strain>
    </source>
</reference>
<dbReference type="PANTHER" id="PTHR32063:SF28">
    <property type="entry name" value="BLR2861 PROTEIN"/>
    <property type="match status" value="1"/>
</dbReference>
<keyword evidence="2" id="KW-0472">Membrane</keyword>
<dbReference type="GO" id="GO:0005886">
    <property type="term" value="C:plasma membrane"/>
    <property type="evidence" value="ECO:0007669"/>
    <property type="project" value="TreeGrafter"/>
</dbReference>
<dbReference type="SUPFAM" id="SSF82714">
    <property type="entry name" value="Multidrug efflux transporter AcrB TolC docking domain, DN and DC subdomains"/>
    <property type="match status" value="1"/>
</dbReference>
<gene>
    <name evidence="3" type="ORF">KC729_17915</name>
</gene>
<feature type="transmembrane region" description="Helical" evidence="2">
    <location>
        <begin position="339"/>
        <end position="361"/>
    </location>
</feature>
<dbReference type="GO" id="GO:0042910">
    <property type="term" value="F:xenobiotic transmembrane transporter activity"/>
    <property type="evidence" value="ECO:0007669"/>
    <property type="project" value="TreeGrafter"/>
</dbReference>
<feature type="transmembrane region" description="Helical" evidence="2">
    <location>
        <begin position="238"/>
        <end position="257"/>
    </location>
</feature>
<keyword evidence="2" id="KW-0812">Transmembrane</keyword>
<dbReference type="Gene3D" id="3.30.70.1430">
    <property type="entry name" value="Multidrug efflux transporter AcrB pore domain"/>
    <property type="match status" value="1"/>
</dbReference>
<feature type="region of interest" description="Disordered" evidence="1">
    <location>
        <begin position="407"/>
        <end position="428"/>
    </location>
</feature>
<evidence type="ECO:0000313" key="4">
    <source>
        <dbReference type="Proteomes" id="UP000697710"/>
    </source>
</evidence>
<dbReference type="SUPFAM" id="SSF82866">
    <property type="entry name" value="Multidrug efflux transporter AcrB transmembrane domain"/>
    <property type="match status" value="1"/>
</dbReference>
<reference evidence="3" key="2">
    <citation type="journal article" date="2021" name="Microbiome">
        <title>Successional dynamics and alternative stable states in a saline activated sludge microbial community over 9 years.</title>
        <authorList>
            <person name="Wang Y."/>
            <person name="Ye J."/>
            <person name="Ju F."/>
            <person name="Liu L."/>
            <person name="Boyd J.A."/>
            <person name="Deng Y."/>
            <person name="Parks D.H."/>
            <person name="Jiang X."/>
            <person name="Yin X."/>
            <person name="Woodcroft B.J."/>
            <person name="Tyson G.W."/>
            <person name="Hugenholtz P."/>
            <person name="Polz M.F."/>
            <person name="Zhang T."/>
        </authorList>
    </citation>
    <scope>NUCLEOTIDE SEQUENCE</scope>
    <source>
        <strain evidence="3">HKST-UBA01</strain>
    </source>
</reference>
<comment type="caution">
    <text evidence="3">The sequence shown here is derived from an EMBL/GenBank/DDBJ whole genome shotgun (WGS) entry which is preliminary data.</text>
</comment>
<dbReference type="EMBL" id="JAGQHR010000749">
    <property type="protein sequence ID" value="MCA9729569.1"/>
    <property type="molecule type" value="Genomic_DNA"/>
</dbReference>
<dbReference type="AlphaFoldDB" id="A0A956RSB8"/>
<name>A0A956RSB8_UNCEI</name>
<protein>
    <submittedName>
        <fullName evidence="3">Efflux RND transporter permease subunit</fullName>
    </submittedName>
</protein>
<keyword evidence="2" id="KW-1133">Transmembrane helix</keyword>
<organism evidence="3 4">
    <name type="scientific">Eiseniibacteriota bacterium</name>
    <dbReference type="NCBI Taxonomy" id="2212470"/>
    <lineage>
        <taxon>Bacteria</taxon>
        <taxon>Candidatus Eiseniibacteriota</taxon>
    </lineage>
</organism>
<dbReference type="Gene3D" id="1.20.1640.10">
    <property type="entry name" value="Multidrug efflux transporter AcrB transmembrane domain"/>
    <property type="match status" value="1"/>
</dbReference>